<accession>A0A2Z7BUJ5</accession>
<keyword evidence="3" id="KW-1185">Reference proteome</keyword>
<dbReference type="Proteomes" id="UP000250235">
    <property type="component" value="Unassembled WGS sequence"/>
</dbReference>
<name>A0A2Z7BUJ5_9LAMI</name>
<dbReference type="EMBL" id="KV003985">
    <property type="protein sequence ID" value="KZV35920.1"/>
    <property type="molecule type" value="Genomic_DNA"/>
</dbReference>
<keyword evidence="1" id="KW-0175">Coiled coil</keyword>
<dbReference type="AlphaFoldDB" id="A0A2Z7BUJ5"/>
<evidence type="ECO:0000313" key="2">
    <source>
        <dbReference type="EMBL" id="KZV35920.1"/>
    </source>
</evidence>
<organism evidence="2 3">
    <name type="scientific">Dorcoceras hygrometricum</name>
    <dbReference type="NCBI Taxonomy" id="472368"/>
    <lineage>
        <taxon>Eukaryota</taxon>
        <taxon>Viridiplantae</taxon>
        <taxon>Streptophyta</taxon>
        <taxon>Embryophyta</taxon>
        <taxon>Tracheophyta</taxon>
        <taxon>Spermatophyta</taxon>
        <taxon>Magnoliopsida</taxon>
        <taxon>eudicotyledons</taxon>
        <taxon>Gunneridae</taxon>
        <taxon>Pentapetalae</taxon>
        <taxon>asterids</taxon>
        <taxon>lamiids</taxon>
        <taxon>Lamiales</taxon>
        <taxon>Gesneriaceae</taxon>
        <taxon>Didymocarpoideae</taxon>
        <taxon>Trichosporeae</taxon>
        <taxon>Loxocarpinae</taxon>
        <taxon>Dorcoceras</taxon>
    </lineage>
</organism>
<reference evidence="2 3" key="1">
    <citation type="journal article" date="2015" name="Proc. Natl. Acad. Sci. U.S.A.">
        <title>The resurrection genome of Boea hygrometrica: A blueprint for survival of dehydration.</title>
        <authorList>
            <person name="Xiao L."/>
            <person name="Yang G."/>
            <person name="Zhang L."/>
            <person name="Yang X."/>
            <person name="Zhao S."/>
            <person name="Ji Z."/>
            <person name="Zhou Q."/>
            <person name="Hu M."/>
            <person name="Wang Y."/>
            <person name="Chen M."/>
            <person name="Xu Y."/>
            <person name="Jin H."/>
            <person name="Xiao X."/>
            <person name="Hu G."/>
            <person name="Bao F."/>
            <person name="Hu Y."/>
            <person name="Wan P."/>
            <person name="Li L."/>
            <person name="Deng X."/>
            <person name="Kuang T."/>
            <person name="Xiang C."/>
            <person name="Zhu J.K."/>
            <person name="Oliver M.J."/>
            <person name="He Y."/>
        </authorList>
    </citation>
    <scope>NUCLEOTIDE SEQUENCE [LARGE SCALE GENOMIC DNA]</scope>
    <source>
        <strain evidence="3">cv. XS01</strain>
    </source>
</reference>
<proteinExistence type="predicted"/>
<gene>
    <name evidence="2" type="ORF">F511_34695</name>
</gene>
<dbReference type="OrthoDB" id="992209at2759"/>
<sequence>MSDVTEQSKGRRDKSRDVVSSLESRIVKLEVAIGDMEEKHATHEERIEQIEAEGSHENLRGEMQGALSAAIHDLLQRNEALESIVHALRGQVRDSRRP</sequence>
<protein>
    <submittedName>
        <fullName evidence="2">Uncharacterized protein</fullName>
    </submittedName>
</protein>
<evidence type="ECO:0000313" key="3">
    <source>
        <dbReference type="Proteomes" id="UP000250235"/>
    </source>
</evidence>
<evidence type="ECO:0000256" key="1">
    <source>
        <dbReference type="SAM" id="Coils"/>
    </source>
</evidence>
<feature type="coiled-coil region" evidence="1">
    <location>
        <begin position="19"/>
        <end position="53"/>
    </location>
</feature>